<reference evidence="2 3" key="1">
    <citation type="submission" date="2018-06" db="EMBL/GenBank/DDBJ databases">
        <title>A transcriptomic atlas of mushroom development highlights an independent origin of complex multicellularity.</title>
        <authorList>
            <consortium name="DOE Joint Genome Institute"/>
            <person name="Krizsan K."/>
            <person name="Almasi E."/>
            <person name="Merenyi Z."/>
            <person name="Sahu N."/>
            <person name="Viragh M."/>
            <person name="Koszo T."/>
            <person name="Mondo S."/>
            <person name="Kiss B."/>
            <person name="Balint B."/>
            <person name="Kues U."/>
            <person name="Barry K."/>
            <person name="Hegedus J.C."/>
            <person name="Henrissat B."/>
            <person name="Johnson J."/>
            <person name="Lipzen A."/>
            <person name="Ohm R."/>
            <person name="Nagy I."/>
            <person name="Pangilinan J."/>
            <person name="Yan J."/>
            <person name="Xiong Y."/>
            <person name="Grigoriev I.V."/>
            <person name="Hibbett D.S."/>
            <person name="Nagy L.G."/>
        </authorList>
    </citation>
    <scope>NUCLEOTIDE SEQUENCE [LARGE SCALE GENOMIC DNA]</scope>
    <source>
        <strain evidence="2 3">SZMC22713</strain>
    </source>
</reference>
<keyword evidence="3" id="KW-1185">Reference proteome</keyword>
<evidence type="ECO:0000256" key="1">
    <source>
        <dbReference type="SAM" id="MobiDB-lite"/>
    </source>
</evidence>
<feature type="compositionally biased region" description="Polar residues" evidence="1">
    <location>
        <begin position="169"/>
        <end position="179"/>
    </location>
</feature>
<feature type="compositionally biased region" description="Polar residues" evidence="1">
    <location>
        <begin position="60"/>
        <end position="69"/>
    </location>
</feature>
<accession>A0A4Y7PZQ6</accession>
<feature type="region of interest" description="Disordered" evidence="1">
    <location>
        <begin position="1"/>
        <end position="209"/>
    </location>
</feature>
<gene>
    <name evidence="2" type="ORF">BD410DRAFT_899171</name>
</gene>
<feature type="region of interest" description="Disordered" evidence="1">
    <location>
        <begin position="348"/>
        <end position="413"/>
    </location>
</feature>
<feature type="compositionally biased region" description="Low complexity" evidence="1">
    <location>
        <begin position="400"/>
        <end position="409"/>
    </location>
</feature>
<evidence type="ECO:0000313" key="3">
    <source>
        <dbReference type="Proteomes" id="UP000294933"/>
    </source>
</evidence>
<organism evidence="2 3">
    <name type="scientific">Rickenella mellea</name>
    <dbReference type="NCBI Taxonomy" id="50990"/>
    <lineage>
        <taxon>Eukaryota</taxon>
        <taxon>Fungi</taxon>
        <taxon>Dikarya</taxon>
        <taxon>Basidiomycota</taxon>
        <taxon>Agaricomycotina</taxon>
        <taxon>Agaricomycetes</taxon>
        <taxon>Hymenochaetales</taxon>
        <taxon>Rickenellaceae</taxon>
        <taxon>Rickenella</taxon>
    </lineage>
</organism>
<dbReference type="Proteomes" id="UP000294933">
    <property type="component" value="Unassembled WGS sequence"/>
</dbReference>
<dbReference type="EMBL" id="ML170184">
    <property type="protein sequence ID" value="TDL20874.1"/>
    <property type="molecule type" value="Genomic_DNA"/>
</dbReference>
<feature type="region of interest" description="Disordered" evidence="1">
    <location>
        <begin position="427"/>
        <end position="446"/>
    </location>
</feature>
<protein>
    <submittedName>
        <fullName evidence="2">Uncharacterized protein</fullName>
    </submittedName>
</protein>
<dbReference type="VEuPathDB" id="FungiDB:BD410DRAFT_899171"/>
<name>A0A4Y7PZQ6_9AGAM</name>
<feature type="compositionally biased region" description="Basic residues" evidence="1">
    <location>
        <begin position="122"/>
        <end position="134"/>
    </location>
</feature>
<dbReference type="OrthoDB" id="3229208at2759"/>
<feature type="compositionally biased region" description="Acidic residues" evidence="1">
    <location>
        <begin position="75"/>
        <end position="97"/>
    </location>
</feature>
<dbReference type="STRING" id="50990.A0A4Y7PZQ6"/>
<evidence type="ECO:0000313" key="2">
    <source>
        <dbReference type="EMBL" id="TDL20874.1"/>
    </source>
</evidence>
<sequence length="446" mass="47226">MFRASPWISYDPSESTPHTEMDVDVDMDAPQISTLREDESPPPAQARVSKFRVKLRVTEPGTQTSSSPSKPHPETEEDEDELDDEEEEDQLADDDDLPQSTAPTPPLVTTPLRGAAAAKVRGQGKGRGRARGRGKGAPEPGPMMTWFEVSPSSVQDGHSSPPKGAEPSVSAQASASATPTGKPPRKRPARKNPNPSKPGRKSGPKASKLLLQDLDDIGTVSEAFGGTAPSSPLMRDVHTPEYDSISADPHLPLMDDQNMDAVPMPIYPLPAKPFFVQPLPKFPTGFAPSLPLDKTSAKVRHWRQAHREIRGIAGGRWFTKTWVGEKDSEFAIASSAASALALQNQQAAAAEKGKEKEKPSSAAGTPGPVTLPKLPGGAMAISAGTKKAAKSKLAKTDGGSTAASSRSASVVPDIHIVRPPQVSKMRNIVAGPDDSNEVDNVATPLS</sequence>
<dbReference type="AlphaFoldDB" id="A0A4Y7PZQ6"/>
<feature type="compositionally biased region" description="Low complexity" evidence="1">
    <location>
        <begin position="109"/>
        <end position="121"/>
    </location>
</feature>
<proteinExistence type="predicted"/>